<evidence type="ECO:0000313" key="7">
    <source>
        <dbReference type="Proteomes" id="UP000241394"/>
    </source>
</evidence>
<evidence type="ECO:0000256" key="4">
    <source>
        <dbReference type="SAM" id="MobiDB-lite"/>
    </source>
</evidence>
<dbReference type="OrthoDB" id="203682at2759"/>
<evidence type="ECO:0000256" key="2">
    <source>
        <dbReference type="ARBA" id="ARBA00022640"/>
    </source>
</evidence>
<organism evidence="6 7">
    <name type="scientific">Actinidia chinensis var. chinensis</name>
    <name type="common">Chinese soft-hair kiwi</name>
    <dbReference type="NCBI Taxonomy" id="1590841"/>
    <lineage>
        <taxon>Eukaryota</taxon>
        <taxon>Viridiplantae</taxon>
        <taxon>Streptophyta</taxon>
        <taxon>Embryophyta</taxon>
        <taxon>Tracheophyta</taxon>
        <taxon>Spermatophyta</taxon>
        <taxon>Magnoliopsida</taxon>
        <taxon>eudicotyledons</taxon>
        <taxon>Gunneridae</taxon>
        <taxon>Pentapetalae</taxon>
        <taxon>asterids</taxon>
        <taxon>Ericales</taxon>
        <taxon>Actinidiaceae</taxon>
        <taxon>Actinidia</taxon>
    </lineage>
</organism>
<dbReference type="Proteomes" id="UP000241394">
    <property type="component" value="Chromosome LG22"/>
</dbReference>
<comment type="caution">
    <text evidence="6">The sequence shown here is derived from an EMBL/GenBank/DDBJ whole genome shotgun (WGS) entry which is preliminary data.</text>
</comment>
<dbReference type="InterPro" id="IPR039633">
    <property type="entry name" value="PAP"/>
</dbReference>
<keyword evidence="3" id="KW-0809">Transit peptide</keyword>
<evidence type="ECO:0000256" key="3">
    <source>
        <dbReference type="ARBA" id="ARBA00022946"/>
    </source>
</evidence>
<evidence type="ECO:0000259" key="5">
    <source>
        <dbReference type="Pfam" id="PF04755"/>
    </source>
</evidence>
<dbReference type="Gramene" id="PSR97931">
    <property type="protein sequence ID" value="PSR97931"/>
    <property type="gene ID" value="CEY00_Acc02049"/>
</dbReference>
<dbReference type="PANTHER" id="PTHR31906">
    <property type="entry name" value="PLASTID-LIPID-ASSOCIATED PROTEIN 4, CHLOROPLASTIC-RELATED"/>
    <property type="match status" value="1"/>
</dbReference>
<dbReference type="Pfam" id="PF04755">
    <property type="entry name" value="PAP_fibrillin"/>
    <property type="match status" value="1"/>
</dbReference>
<feature type="domain" description="Plastid lipid-associated protein/fibrillin conserved" evidence="5">
    <location>
        <begin position="76"/>
        <end position="271"/>
    </location>
</feature>
<reference evidence="7" key="2">
    <citation type="journal article" date="2018" name="BMC Genomics">
        <title>A manually annotated Actinidia chinensis var. chinensis (kiwifruit) genome highlights the challenges associated with draft genomes and gene prediction in plants.</title>
        <authorList>
            <person name="Pilkington S.M."/>
            <person name="Crowhurst R."/>
            <person name="Hilario E."/>
            <person name="Nardozza S."/>
            <person name="Fraser L."/>
            <person name="Peng Y."/>
            <person name="Gunaseelan K."/>
            <person name="Simpson R."/>
            <person name="Tahir J."/>
            <person name="Deroles S.C."/>
            <person name="Templeton K."/>
            <person name="Luo Z."/>
            <person name="Davy M."/>
            <person name="Cheng C."/>
            <person name="McNeilage M."/>
            <person name="Scaglione D."/>
            <person name="Liu Y."/>
            <person name="Zhang Q."/>
            <person name="Datson P."/>
            <person name="De Silva N."/>
            <person name="Gardiner S.E."/>
            <person name="Bassett H."/>
            <person name="Chagne D."/>
            <person name="McCallum J."/>
            <person name="Dzierzon H."/>
            <person name="Deng C."/>
            <person name="Wang Y.Y."/>
            <person name="Barron L."/>
            <person name="Manako K."/>
            <person name="Bowen J."/>
            <person name="Foster T.M."/>
            <person name="Erridge Z.A."/>
            <person name="Tiffin H."/>
            <person name="Waite C.N."/>
            <person name="Davies K.M."/>
            <person name="Grierson E.P."/>
            <person name="Laing W.A."/>
            <person name="Kirk R."/>
            <person name="Chen X."/>
            <person name="Wood M."/>
            <person name="Montefiori M."/>
            <person name="Brummell D.A."/>
            <person name="Schwinn K.E."/>
            <person name="Catanach A."/>
            <person name="Fullerton C."/>
            <person name="Li D."/>
            <person name="Meiyalaghan S."/>
            <person name="Nieuwenhuizen N."/>
            <person name="Read N."/>
            <person name="Prakash R."/>
            <person name="Hunter D."/>
            <person name="Zhang H."/>
            <person name="McKenzie M."/>
            <person name="Knabel M."/>
            <person name="Harris A."/>
            <person name="Allan A.C."/>
            <person name="Gleave A."/>
            <person name="Chen A."/>
            <person name="Janssen B.J."/>
            <person name="Plunkett B."/>
            <person name="Ampomah-Dwamena C."/>
            <person name="Voogd C."/>
            <person name="Leif D."/>
            <person name="Lafferty D."/>
            <person name="Souleyre E.J.F."/>
            <person name="Varkonyi-Gasic E."/>
            <person name="Gambi F."/>
            <person name="Hanley J."/>
            <person name="Yao J.L."/>
            <person name="Cheung J."/>
            <person name="David K.M."/>
            <person name="Warren B."/>
            <person name="Marsh K."/>
            <person name="Snowden K.C."/>
            <person name="Lin-Wang K."/>
            <person name="Brian L."/>
            <person name="Martinez-Sanchez M."/>
            <person name="Wang M."/>
            <person name="Ileperuma N."/>
            <person name="Macnee N."/>
            <person name="Campin R."/>
            <person name="McAtee P."/>
            <person name="Drummond R.S.M."/>
            <person name="Espley R.V."/>
            <person name="Ireland H.S."/>
            <person name="Wu R."/>
            <person name="Atkinson R.G."/>
            <person name="Karunairetnam S."/>
            <person name="Bulley S."/>
            <person name="Chunkath S."/>
            <person name="Hanley Z."/>
            <person name="Storey R."/>
            <person name="Thrimawithana A.H."/>
            <person name="Thomson S."/>
            <person name="David C."/>
            <person name="Testolin R."/>
            <person name="Huang H."/>
            <person name="Hellens R.P."/>
            <person name="Schaffer R.J."/>
        </authorList>
    </citation>
    <scope>NUCLEOTIDE SEQUENCE [LARGE SCALE GENOMIC DNA]</scope>
    <source>
        <strain evidence="7">cv. Red5</strain>
    </source>
</reference>
<dbReference type="STRING" id="1590841.A0A2R6PVY8"/>
<feature type="region of interest" description="Disordered" evidence="4">
    <location>
        <begin position="1"/>
        <end position="43"/>
    </location>
</feature>
<dbReference type="GO" id="GO:0009536">
    <property type="term" value="C:plastid"/>
    <property type="evidence" value="ECO:0007669"/>
    <property type="project" value="UniProtKB-SubCell"/>
</dbReference>
<dbReference type="FunCoup" id="A0A2R6PVY8">
    <property type="interactions" value="2174"/>
</dbReference>
<dbReference type="EMBL" id="NKQK01000022">
    <property type="protein sequence ID" value="PSR97931.1"/>
    <property type="molecule type" value="Genomic_DNA"/>
</dbReference>
<dbReference type="InParanoid" id="A0A2R6PVY8"/>
<name>A0A2R6PVY8_ACTCC</name>
<dbReference type="AlphaFoldDB" id="A0A2R6PVY8"/>
<gene>
    <name evidence="6" type="ORF">CEY00_Acc02049</name>
</gene>
<sequence>MASPLLLSPTPLSPKSSFCSPSSLSSATTHFHRRKLHRTRSHKQSLIRRSAYSGVSVVDPPPPPAPEESKSEFVASLKLKLLSVVSGLNRGLAASEDDLQKADAAAKELEAVGGPVDLSVDLDKLQGRWKLIYSSAFSSRTLGGSRPGPPTGRLLPVTLGQVFQRIDILSNDFDNIVELELGAPWPFPPVEVTATLAHKFELIGSCKVKIVFEKTTVKTSGNLSQLPPFEIPRIPDNLRPPSNTGSGEFEVTYVDSDTRVTRGDRGELRVFVIS</sequence>
<feature type="compositionally biased region" description="Basic residues" evidence="4">
    <location>
        <begin position="30"/>
        <end position="43"/>
    </location>
</feature>
<feature type="compositionally biased region" description="Low complexity" evidence="4">
    <location>
        <begin position="1"/>
        <end position="26"/>
    </location>
</feature>
<protein>
    <submittedName>
        <fullName evidence="6">Plastid-lipid-associated protein like</fullName>
    </submittedName>
</protein>
<evidence type="ECO:0000256" key="1">
    <source>
        <dbReference type="ARBA" id="ARBA00004474"/>
    </source>
</evidence>
<dbReference type="InterPro" id="IPR006843">
    <property type="entry name" value="PAP/fibrillin_dom"/>
</dbReference>
<accession>A0A2R6PVY8</accession>
<keyword evidence="2" id="KW-0934">Plastid</keyword>
<comment type="subcellular location">
    <subcellularLocation>
        <location evidence="1">Plastid</location>
    </subcellularLocation>
</comment>
<dbReference type="OMA" id="CQSFPCH"/>
<reference evidence="6 7" key="1">
    <citation type="submission" date="2017-07" db="EMBL/GenBank/DDBJ databases">
        <title>An improved, manually edited Actinidia chinensis var. chinensis (kiwifruit) genome highlights the challenges associated with draft genomes and gene prediction in plants.</title>
        <authorList>
            <person name="Pilkington S."/>
            <person name="Crowhurst R."/>
            <person name="Hilario E."/>
            <person name="Nardozza S."/>
            <person name="Fraser L."/>
            <person name="Peng Y."/>
            <person name="Gunaseelan K."/>
            <person name="Simpson R."/>
            <person name="Tahir J."/>
            <person name="Deroles S."/>
            <person name="Templeton K."/>
            <person name="Luo Z."/>
            <person name="Davy M."/>
            <person name="Cheng C."/>
            <person name="Mcneilage M."/>
            <person name="Scaglione D."/>
            <person name="Liu Y."/>
            <person name="Zhang Q."/>
            <person name="Datson P."/>
            <person name="De Silva N."/>
            <person name="Gardiner S."/>
            <person name="Bassett H."/>
            <person name="Chagne D."/>
            <person name="Mccallum J."/>
            <person name="Dzierzon H."/>
            <person name="Deng C."/>
            <person name="Wang Y.-Y."/>
            <person name="Barron N."/>
            <person name="Manako K."/>
            <person name="Bowen J."/>
            <person name="Foster T."/>
            <person name="Erridge Z."/>
            <person name="Tiffin H."/>
            <person name="Waite C."/>
            <person name="Davies K."/>
            <person name="Grierson E."/>
            <person name="Laing W."/>
            <person name="Kirk R."/>
            <person name="Chen X."/>
            <person name="Wood M."/>
            <person name="Montefiori M."/>
            <person name="Brummell D."/>
            <person name="Schwinn K."/>
            <person name="Catanach A."/>
            <person name="Fullerton C."/>
            <person name="Li D."/>
            <person name="Meiyalaghan S."/>
            <person name="Nieuwenhuizen N."/>
            <person name="Read N."/>
            <person name="Prakash R."/>
            <person name="Hunter D."/>
            <person name="Zhang H."/>
            <person name="Mckenzie M."/>
            <person name="Knabel M."/>
            <person name="Harris A."/>
            <person name="Allan A."/>
            <person name="Chen A."/>
            <person name="Janssen B."/>
            <person name="Plunkett B."/>
            <person name="Dwamena C."/>
            <person name="Voogd C."/>
            <person name="Leif D."/>
            <person name="Lafferty D."/>
            <person name="Souleyre E."/>
            <person name="Varkonyi-Gasic E."/>
            <person name="Gambi F."/>
            <person name="Hanley J."/>
            <person name="Yao J.-L."/>
            <person name="Cheung J."/>
            <person name="David K."/>
            <person name="Warren B."/>
            <person name="Marsh K."/>
            <person name="Snowden K."/>
            <person name="Lin-Wang K."/>
            <person name="Brian L."/>
            <person name="Martinez-Sanchez M."/>
            <person name="Wang M."/>
            <person name="Ileperuma N."/>
            <person name="Macnee N."/>
            <person name="Campin R."/>
            <person name="Mcatee P."/>
            <person name="Drummond R."/>
            <person name="Espley R."/>
            <person name="Ireland H."/>
            <person name="Wu R."/>
            <person name="Atkinson R."/>
            <person name="Karunairetnam S."/>
            <person name="Bulley S."/>
            <person name="Chunkath S."/>
            <person name="Hanley Z."/>
            <person name="Storey R."/>
            <person name="Thrimawithana A."/>
            <person name="Thomson S."/>
            <person name="David C."/>
            <person name="Testolin R."/>
        </authorList>
    </citation>
    <scope>NUCLEOTIDE SEQUENCE [LARGE SCALE GENOMIC DNA]</scope>
    <source>
        <strain evidence="7">cv. Red5</strain>
        <tissue evidence="6">Young leaf</tissue>
    </source>
</reference>
<proteinExistence type="predicted"/>
<keyword evidence="7" id="KW-1185">Reference proteome</keyword>
<evidence type="ECO:0000313" key="6">
    <source>
        <dbReference type="EMBL" id="PSR97931.1"/>
    </source>
</evidence>